<name>A0AAD4H229_9FUNG</name>
<evidence type="ECO:0000313" key="1">
    <source>
        <dbReference type="EMBL" id="KAG0252911.1"/>
    </source>
</evidence>
<accession>A0AAD4H229</accession>
<evidence type="ECO:0000313" key="2">
    <source>
        <dbReference type="Proteomes" id="UP001194580"/>
    </source>
</evidence>
<reference evidence="1" key="1">
    <citation type="journal article" date="2020" name="Fungal Divers.">
        <title>Resolving the Mortierellaceae phylogeny through synthesis of multi-gene phylogenetics and phylogenomics.</title>
        <authorList>
            <person name="Vandepol N."/>
            <person name="Liber J."/>
            <person name="Desiro A."/>
            <person name="Na H."/>
            <person name="Kennedy M."/>
            <person name="Barry K."/>
            <person name="Grigoriev I.V."/>
            <person name="Miller A.N."/>
            <person name="O'Donnell K."/>
            <person name="Stajich J.E."/>
            <person name="Bonito G."/>
        </authorList>
    </citation>
    <scope>NUCLEOTIDE SEQUENCE</scope>
    <source>
        <strain evidence="1">NRRL 28262</strain>
    </source>
</reference>
<dbReference type="EMBL" id="JAAAIL010003024">
    <property type="protein sequence ID" value="KAG0252911.1"/>
    <property type="molecule type" value="Genomic_DNA"/>
</dbReference>
<proteinExistence type="predicted"/>
<gene>
    <name evidence="1" type="ORF">BGZ95_006498</name>
</gene>
<keyword evidence="2" id="KW-1185">Reference proteome</keyword>
<dbReference type="AlphaFoldDB" id="A0AAD4H229"/>
<sequence>MHDAIALANLLYATPSKTSEDITKVFEEYHQERRPAVLDSFKTSQQMSKIHKAGIEGALVSFFVTHMPTWLWRAMMAQTLRFRPQVGFLKRIEVTGTVISIASPSEQKARAAFEKQEQGTSAAVAV</sequence>
<protein>
    <submittedName>
        <fullName evidence="1">Uncharacterized protein</fullName>
    </submittedName>
</protein>
<comment type="caution">
    <text evidence="1">The sequence shown here is derived from an EMBL/GenBank/DDBJ whole genome shotgun (WGS) entry which is preliminary data.</text>
</comment>
<dbReference type="Proteomes" id="UP001194580">
    <property type="component" value="Unassembled WGS sequence"/>
</dbReference>
<organism evidence="1 2">
    <name type="scientific">Linnemannia exigua</name>
    <dbReference type="NCBI Taxonomy" id="604196"/>
    <lineage>
        <taxon>Eukaryota</taxon>
        <taxon>Fungi</taxon>
        <taxon>Fungi incertae sedis</taxon>
        <taxon>Mucoromycota</taxon>
        <taxon>Mortierellomycotina</taxon>
        <taxon>Mortierellomycetes</taxon>
        <taxon>Mortierellales</taxon>
        <taxon>Mortierellaceae</taxon>
        <taxon>Linnemannia</taxon>
    </lineage>
</organism>